<dbReference type="InterPro" id="IPR036291">
    <property type="entry name" value="NAD(P)-bd_dom_sf"/>
</dbReference>
<evidence type="ECO:0000256" key="1">
    <source>
        <dbReference type="ARBA" id="ARBA00007637"/>
    </source>
</evidence>
<feature type="domain" description="NAD-dependent epimerase/dehydratase" evidence="2">
    <location>
        <begin position="3"/>
        <end position="232"/>
    </location>
</feature>
<dbReference type="Pfam" id="PF01370">
    <property type="entry name" value="Epimerase"/>
    <property type="match status" value="1"/>
</dbReference>
<reference evidence="4" key="1">
    <citation type="journal article" date="2019" name="Int. J. Syst. Evol. Microbiol.">
        <title>The Global Catalogue of Microorganisms (GCM) 10K type strain sequencing project: providing services to taxonomists for standard genome sequencing and annotation.</title>
        <authorList>
            <consortium name="The Broad Institute Genomics Platform"/>
            <consortium name="The Broad Institute Genome Sequencing Center for Infectious Disease"/>
            <person name="Wu L."/>
            <person name="Ma J."/>
        </authorList>
    </citation>
    <scope>NUCLEOTIDE SEQUENCE [LARGE SCALE GENOMIC DNA]</scope>
    <source>
        <strain evidence="4">CCUG 53915</strain>
    </source>
</reference>
<proteinExistence type="inferred from homology"/>
<dbReference type="Proteomes" id="UP001597231">
    <property type="component" value="Unassembled WGS sequence"/>
</dbReference>
<name>A0ABW3TWR3_9BACL</name>
<keyword evidence="4" id="KW-1185">Reference proteome</keyword>
<dbReference type="Gene3D" id="3.90.25.10">
    <property type="entry name" value="UDP-galactose 4-epimerase, domain 1"/>
    <property type="match status" value="1"/>
</dbReference>
<sequence>MKVLLTGGAGFIGSHVANRLVLEGYDVAIIDNLSSSSSENLPENVKFYHFDINDCFVEKIVETEKPNIVIHLAAQTSVVHSMKEPFFDFQTNTAATVKLLQYAVEYGVDHFLFASSAAVYGEPLHLPISEQHPVNPQSFYAVSKYAAERYIVNFAQQYNLTSTILRFSNVYGPKQNTQGEAGVVGRFISKIVEKENCIIYGGAQTRDFIYVKDIADAVLKAIVAKKEGIYNVSSNTEISIRQLYEMISEKLSSDAPPSFLSYRDGELHRSVLSNERARKELSWHPIYSISEGLDETINDFLLCNEFRMEGRYNEAYSNQYIGTITQG</sequence>
<accession>A0ABW3TWR3</accession>
<organism evidence="3 4">
    <name type="scientific">Sporosarcina contaminans</name>
    <dbReference type="NCBI Taxonomy" id="633403"/>
    <lineage>
        <taxon>Bacteria</taxon>
        <taxon>Bacillati</taxon>
        <taxon>Bacillota</taxon>
        <taxon>Bacilli</taxon>
        <taxon>Bacillales</taxon>
        <taxon>Caryophanaceae</taxon>
        <taxon>Sporosarcina</taxon>
    </lineage>
</organism>
<dbReference type="Gene3D" id="3.40.50.720">
    <property type="entry name" value="NAD(P)-binding Rossmann-like Domain"/>
    <property type="match status" value="1"/>
</dbReference>
<comment type="caution">
    <text evidence="3">The sequence shown here is derived from an EMBL/GenBank/DDBJ whole genome shotgun (WGS) entry which is preliminary data.</text>
</comment>
<dbReference type="EMBL" id="JBHTLT010000042">
    <property type="protein sequence ID" value="MFD1205216.1"/>
    <property type="molecule type" value="Genomic_DNA"/>
</dbReference>
<dbReference type="PANTHER" id="PTHR43000">
    <property type="entry name" value="DTDP-D-GLUCOSE 4,6-DEHYDRATASE-RELATED"/>
    <property type="match status" value="1"/>
</dbReference>
<dbReference type="RefSeq" id="WP_336823678.1">
    <property type="nucleotide sequence ID" value="NZ_JBHTLT010000042.1"/>
</dbReference>
<evidence type="ECO:0000313" key="3">
    <source>
        <dbReference type="EMBL" id="MFD1205216.1"/>
    </source>
</evidence>
<dbReference type="InterPro" id="IPR001509">
    <property type="entry name" value="Epimerase_deHydtase"/>
</dbReference>
<dbReference type="SUPFAM" id="SSF51735">
    <property type="entry name" value="NAD(P)-binding Rossmann-fold domains"/>
    <property type="match status" value="1"/>
</dbReference>
<comment type="similarity">
    <text evidence="1">Belongs to the NAD(P)-dependent epimerase/dehydratase family.</text>
</comment>
<gene>
    <name evidence="3" type="ORF">ACFQ38_08875</name>
</gene>
<protein>
    <submittedName>
        <fullName evidence="3">NAD-dependent epimerase/dehydratase family protein</fullName>
    </submittedName>
</protein>
<evidence type="ECO:0000313" key="4">
    <source>
        <dbReference type="Proteomes" id="UP001597231"/>
    </source>
</evidence>
<evidence type="ECO:0000259" key="2">
    <source>
        <dbReference type="Pfam" id="PF01370"/>
    </source>
</evidence>